<evidence type="ECO:0000259" key="6">
    <source>
        <dbReference type="PROSITE" id="PS51160"/>
    </source>
</evidence>
<dbReference type="EMBL" id="FOLG01000004">
    <property type="protein sequence ID" value="SFC35235.1"/>
    <property type="molecule type" value="Genomic_DNA"/>
</dbReference>
<feature type="domain" description="Acylphosphatase-like" evidence="6">
    <location>
        <begin position="5"/>
        <end position="91"/>
    </location>
</feature>
<dbReference type="RefSeq" id="WP_093360405.1">
    <property type="nucleotide sequence ID" value="NZ_FOLG01000004.1"/>
</dbReference>
<protein>
    <recommendedName>
        <fullName evidence="2 4">acylphosphatase</fullName>
        <ecNumber evidence="2 4">3.6.1.7</ecNumber>
    </recommendedName>
</protein>
<gene>
    <name evidence="7" type="ORF">SAMN04488094_10477</name>
</gene>
<dbReference type="EC" id="3.6.1.7" evidence="2 4"/>
<evidence type="ECO:0000256" key="1">
    <source>
        <dbReference type="ARBA" id="ARBA00005614"/>
    </source>
</evidence>
<comment type="similarity">
    <text evidence="1 5">Belongs to the acylphosphatase family.</text>
</comment>
<accession>A0A1I1IGB7</accession>
<evidence type="ECO:0000313" key="8">
    <source>
        <dbReference type="Proteomes" id="UP000198728"/>
    </source>
</evidence>
<organism evidence="7 8">
    <name type="scientific">Tropicimonas isoalkanivorans</name>
    <dbReference type="NCBI Taxonomy" id="441112"/>
    <lineage>
        <taxon>Bacteria</taxon>
        <taxon>Pseudomonadati</taxon>
        <taxon>Pseudomonadota</taxon>
        <taxon>Alphaproteobacteria</taxon>
        <taxon>Rhodobacterales</taxon>
        <taxon>Roseobacteraceae</taxon>
        <taxon>Tropicimonas</taxon>
    </lineage>
</organism>
<dbReference type="AlphaFoldDB" id="A0A1I1IGB7"/>
<dbReference type="InterPro" id="IPR036046">
    <property type="entry name" value="Acylphosphatase-like_dom_sf"/>
</dbReference>
<evidence type="ECO:0000256" key="4">
    <source>
        <dbReference type="PROSITE-ProRule" id="PRU00520"/>
    </source>
</evidence>
<dbReference type="Proteomes" id="UP000198728">
    <property type="component" value="Unassembled WGS sequence"/>
</dbReference>
<dbReference type="PROSITE" id="PS51160">
    <property type="entry name" value="ACYLPHOSPHATASE_3"/>
    <property type="match status" value="1"/>
</dbReference>
<comment type="catalytic activity">
    <reaction evidence="3 4">
        <text>an acyl phosphate + H2O = a carboxylate + phosphate + H(+)</text>
        <dbReference type="Rhea" id="RHEA:14965"/>
        <dbReference type="ChEBI" id="CHEBI:15377"/>
        <dbReference type="ChEBI" id="CHEBI:15378"/>
        <dbReference type="ChEBI" id="CHEBI:29067"/>
        <dbReference type="ChEBI" id="CHEBI:43474"/>
        <dbReference type="ChEBI" id="CHEBI:59918"/>
        <dbReference type="EC" id="3.6.1.7"/>
    </reaction>
</comment>
<dbReference type="PANTHER" id="PTHR47268">
    <property type="entry name" value="ACYLPHOSPHATASE"/>
    <property type="match status" value="1"/>
</dbReference>
<dbReference type="InterPro" id="IPR020456">
    <property type="entry name" value="Acylphosphatase"/>
</dbReference>
<reference evidence="7 8" key="1">
    <citation type="submission" date="2016-10" db="EMBL/GenBank/DDBJ databases">
        <authorList>
            <person name="de Groot N.N."/>
        </authorList>
    </citation>
    <scope>NUCLEOTIDE SEQUENCE [LARGE SCALE GENOMIC DNA]</scope>
    <source>
        <strain evidence="7 8">DSM 19548</strain>
    </source>
</reference>
<feature type="active site" evidence="4">
    <location>
        <position position="38"/>
    </location>
</feature>
<evidence type="ECO:0000313" key="7">
    <source>
        <dbReference type="EMBL" id="SFC35235.1"/>
    </source>
</evidence>
<proteinExistence type="inferred from homology"/>
<evidence type="ECO:0000256" key="3">
    <source>
        <dbReference type="ARBA" id="ARBA00047645"/>
    </source>
</evidence>
<keyword evidence="4" id="KW-0378">Hydrolase</keyword>
<dbReference type="Gene3D" id="3.30.70.100">
    <property type="match status" value="1"/>
</dbReference>
<name>A0A1I1IGB7_9RHOB</name>
<dbReference type="InterPro" id="IPR001792">
    <property type="entry name" value="Acylphosphatase-like_dom"/>
</dbReference>
<keyword evidence="8" id="KW-1185">Reference proteome</keyword>
<sequence length="91" mass="9922">MEWDVVKVRVHGRVQGVGYRAWCREEAAVRGLNGWVRNESDGSVTVLIAGPTSTVAEMARLLEHGPSAARVTEVESAHHSGKVAQGFRIEL</sequence>
<dbReference type="PRINTS" id="PR00112">
    <property type="entry name" value="ACYLPHPHTASE"/>
</dbReference>
<dbReference type="OrthoDB" id="5295388at2"/>
<dbReference type="STRING" id="441112.SAMN04488094_10477"/>
<evidence type="ECO:0000256" key="5">
    <source>
        <dbReference type="RuleBase" id="RU004168"/>
    </source>
</evidence>
<dbReference type="Pfam" id="PF00708">
    <property type="entry name" value="Acylphosphatase"/>
    <property type="match status" value="1"/>
</dbReference>
<dbReference type="PROSITE" id="PS00151">
    <property type="entry name" value="ACYLPHOSPHATASE_2"/>
    <property type="match status" value="1"/>
</dbReference>
<dbReference type="PANTHER" id="PTHR47268:SF4">
    <property type="entry name" value="ACYLPHOSPHATASE"/>
    <property type="match status" value="1"/>
</dbReference>
<dbReference type="GO" id="GO:0003998">
    <property type="term" value="F:acylphosphatase activity"/>
    <property type="evidence" value="ECO:0007669"/>
    <property type="project" value="UniProtKB-EC"/>
</dbReference>
<evidence type="ECO:0000256" key="2">
    <source>
        <dbReference type="ARBA" id="ARBA00012150"/>
    </source>
</evidence>
<dbReference type="SUPFAM" id="SSF54975">
    <property type="entry name" value="Acylphosphatase/BLUF domain-like"/>
    <property type="match status" value="1"/>
</dbReference>
<feature type="active site" evidence="4">
    <location>
        <position position="20"/>
    </location>
</feature>
<dbReference type="InterPro" id="IPR017968">
    <property type="entry name" value="Acylphosphatase_CS"/>
</dbReference>